<sequence length="209" mass="23537">MFLAEVPTYRCRFVEASPDGSVPWERIASAGLADVVSGGRPVLATSVQACWTAADLRFRFECEDDHVVATMPGHDDPIYEEDVVEVFLDETGGGTEYYELEVSPRNVVFDAMIRNNRQGAKEIDLAWHPVGMTTSVTDIGDGTTVYEIRLPLNNFKRMPAEGSVWRWNAYRIDEDRQGIRHYSAWSPTGAVNYHIPQRFGVLAFVQDMD</sequence>
<dbReference type="EMBL" id="CP048209">
    <property type="protein sequence ID" value="QHT63276.1"/>
    <property type="molecule type" value="Genomic_DNA"/>
</dbReference>
<dbReference type="SUPFAM" id="SSF49344">
    <property type="entry name" value="CBD9-like"/>
    <property type="match status" value="1"/>
</dbReference>
<dbReference type="KEGG" id="plyc:GXP70_27140"/>
<proteinExistence type="predicted"/>
<dbReference type="GO" id="GO:0016052">
    <property type="term" value="P:carbohydrate catabolic process"/>
    <property type="evidence" value="ECO:0007669"/>
    <property type="project" value="InterPro"/>
</dbReference>
<dbReference type="InterPro" id="IPR010502">
    <property type="entry name" value="Carb-bd_dom_fam9"/>
</dbReference>
<evidence type="ECO:0000259" key="1">
    <source>
        <dbReference type="Pfam" id="PF06452"/>
    </source>
</evidence>
<dbReference type="RefSeq" id="WP_162359705.1">
    <property type="nucleotide sequence ID" value="NZ_CP048209.1"/>
</dbReference>
<reference evidence="2 3" key="1">
    <citation type="submission" date="2020-01" db="EMBL/GenBank/DDBJ databases">
        <title>Paenibacillus sp. nov., isolated from tomato rhizosphere.</title>
        <authorList>
            <person name="Weon H.-Y."/>
            <person name="Lee S.A."/>
        </authorList>
    </citation>
    <scope>NUCLEOTIDE SEQUENCE [LARGE SCALE GENOMIC DNA]</scope>
    <source>
        <strain evidence="2 3">12200R-189</strain>
    </source>
</reference>
<gene>
    <name evidence="2" type="ORF">GXP70_27140</name>
</gene>
<dbReference type="GO" id="GO:0030246">
    <property type="term" value="F:carbohydrate binding"/>
    <property type="evidence" value="ECO:0007669"/>
    <property type="project" value="InterPro"/>
</dbReference>
<dbReference type="CDD" id="cd09620">
    <property type="entry name" value="CBM9_like_3"/>
    <property type="match status" value="1"/>
</dbReference>
<evidence type="ECO:0000313" key="3">
    <source>
        <dbReference type="Proteomes" id="UP000476064"/>
    </source>
</evidence>
<organism evidence="2 3">
    <name type="scientific">Paenibacillus lycopersici</name>
    <dbReference type="NCBI Taxonomy" id="2704462"/>
    <lineage>
        <taxon>Bacteria</taxon>
        <taxon>Bacillati</taxon>
        <taxon>Bacillota</taxon>
        <taxon>Bacilli</taxon>
        <taxon>Bacillales</taxon>
        <taxon>Paenibacillaceae</taxon>
        <taxon>Paenibacillus</taxon>
    </lineage>
</organism>
<dbReference type="AlphaFoldDB" id="A0A6C0G1K3"/>
<accession>A0A6C0G1K3</accession>
<dbReference type="Pfam" id="PF06452">
    <property type="entry name" value="CBM9_1"/>
    <property type="match status" value="1"/>
</dbReference>
<keyword evidence="3" id="KW-1185">Reference proteome</keyword>
<dbReference type="GO" id="GO:0004553">
    <property type="term" value="F:hydrolase activity, hydrolyzing O-glycosyl compounds"/>
    <property type="evidence" value="ECO:0007669"/>
    <property type="project" value="InterPro"/>
</dbReference>
<feature type="domain" description="Carbohydrate-binding" evidence="1">
    <location>
        <begin position="29"/>
        <end position="204"/>
    </location>
</feature>
<protein>
    <recommendedName>
        <fullName evidence="1">Carbohydrate-binding domain-containing protein</fullName>
    </recommendedName>
</protein>
<evidence type="ECO:0000313" key="2">
    <source>
        <dbReference type="EMBL" id="QHT63276.1"/>
    </source>
</evidence>
<dbReference type="Proteomes" id="UP000476064">
    <property type="component" value="Chromosome"/>
</dbReference>
<name>A0A6C0G1K3_9BACL</name>
<dbReference type="Gene3D" id="2.60.40.1190">
    <property type="match status" value="1"/>
</dbReference>